<accession>A0A1W6YT91</accession>
<feature type="domain" description="Amidohydrolase 3" evidence="1">
    <location>
        <begin position="349"/>
        <end position="461"/>
    </location>
</feature>
<dbReference type="PANTHER" id="PTHR11647:SF1">
    <property type="entry name" value="COLLAPSIN RESPONSE MEDIATOR PROTEIN"/>
    <property type="match status" value="1"/>
</dbReference>
<dbReference type="Gene3D" id="2.30.40.10">
    <property type="entry name" value="Urease, subunit C, domain 1"/>
    <property type="match status" value="1"/>
</dbReference>
<dbReference type="InterPro" id="IPR013108">
    <property type="entry name" value="Amidohydro_3"/>
</dbReference>
<dbReference type="InterPro" id="IPR032466">
    <property type="entry name" value="Metal_Hydrolase"/>
</dbReference>
<evidence type="ECO:0000313" key="2">
    <source>
        <dbReference type="EMBL" id="ARP84231.1"/>
    </source>
</evidence>
<dbReference type="InterPro" id="IPR011059">
    <property type="entry name" value="Metal-dep_hydrolase_composite"/>
</dbReference>
<dbReference type="AlphaFoldDB" id="A0A1W6YT91"/>
<dbReference type="Proteomes" id="UP000194151">
    <property type="component" value="Chromosome"/>
</dbReference>
<dbReference type="SUPFAM" id="SSF51556">
    <property type="entry name" value="Metallo-dependent hydrolases"/>
    <property type="match status" value="1"/>
</dbReference>
<dbReference type="Pfam" id="PF07969">
    <property type="entry name" value="Amidohydro_3"/>
    <property type="match status" value="2"/>
</dbReference>
<name>A0A1W6YT91_9BORD</name>
<dbReference type="Gene3D" id="3.30.1490.130">
    <property type="entry name" value="D-aminoacylase. Domain 3"/>
    <property type="match status" value="1"/>
</dbReference>
<protein>
    <submittedName>
        <fullName evidence="2">D-aminoacylase</fullName>
    </submittedName>
</protein>
<dbReference type="OrthoDB" id="9766983at2"/>
<proteinExistence type="predicted"/>
<organism evidence="2 3">
    <name type="scientific">Bordetella genomosp. 8</name>
    <dbReference type="NCBI Taxonomy" id="1416806"/>
    <lineage>
        <taxon>Bacteria</taxon>
        <taxon>Pseudomonadati</taxon>
        <taxon>Pseudomonadota</taxon>
        <taxon>Betaproteobacteria</taxon>
        <taxon>Burkholderiales</taxon>
        <taxon>Alcaligenaceae</taxon>
        <taxon>Bordetella</taxon>
    </lineage>
</organism>
<feature type="domain" description="Amidohydrolase 3" evidence="1">
    <location>
        <begin position="47"/>
        <end position="218"/>
    </location>
</feature>
<dbReference type="SUPFAM" id="SSF51338">
    <property type="entry name" value="Composite domain of metallo-dependent hydrolases"/>
    <property type="match status" value="1"/>
</dbReference>
<evidence type="ECO:0000313" key="3">
    <source>
        <dbReference type="Proteomes" id="UP000194151"/>
    </source>
</evidence>
<dbReference type="GO" id="GO:0016811">
    <property type="term" value="F:hydrolase activity, acting on carbon-nitrogen (but not peptide) bonds, in linear amides"/>
    <property type="evidence" value="ECO:0007669"/>
    <property type="project" value="InterPro"/>
</dbReference>
<dbReference type="EMBL" id="CP021108">
    <property type="protein sequence ID" value="ARP84231.1"/>
    <property type="molecule type" value="Genomic_DNA"/>
</dbReference>
<sequence length="484" mass="51515">MPTYDLILRNGTVIDGSGGQRMVLDVAIHGQRIAALGNFGAGLAAVEIDVSGRVVAPGFIDAHTHDDRYLLCDPGMPAKLSQGVTTVVTGNCGLSLAPWIAPVGSCIPAPMDLLGEAADFSYRSFGAYLDAVDATAPALNAACLVGHSALRLACMASVGRAATEPEIEAMKALLREALESGAIGFSTGLNYPPAAQSTQDELERLAAAARGYGAVYASHIRDESEHIIPALDEACCVGRAADAMLVVSHHKLSGRANHGRSEETQRYLAQAIRRQPVSLDCYPYNAGSSMLRLANIRRASRVIVTRSDPYPDFVGRDLDDIAKTMGWSIEHAVESLQPAGAIYFMMDERDVQRILAFPQTMIGSDGLPHDIAPHPRLWGTFPRVLGHYSRDLGLFSLETAVHKMTGLTALNFGLSDRGLLAPGMFADITVFDPATVADTATWLDPIQPAAGIDMVMVNGTISWRNGSATGARAGKVIRRHTGDA</sequence>
<dbReference type="KEGG" id="bgv:CAL12_27710"/>
<reference evidence="2 3" key="1">
    <citation type="submission" date="2017-05" db="EMBL/GenBank/DDBJ databases">
        <title>Complete and WGS of Bordetella genogroups.</title>
        <authorList>
            <person name="Spilker T."/>
            <person name="LiPuma J."/>
        </authorList>
    </citation>
    <scope>NUCLEOTIDE SEQUENCE [LARGE SCALE GENOMIC DNA]</scope>
    <source>
        <strain evidence="2 3">AU19157</strain>
    </source>
</reference>
<gene>
    <name evidence="2" type="ORF">CAL12_27710</name>
</gene>
<dbReference type="InterPro" id="IPR023100">
    <property type="entry name" value="D-aminoacylase_insert_dom_sf"/>
</dbReference>
<evidence type="ECO:0000259" key="1">
    <source>
        <dbReference type="Pfam" id="PF07969"/>
    </source>
</evidence>
<dbReference type="Gene3D" id="3.20.20.140">
    <property type="entry name" value="Metal-dependent hydrolases"/>
    <property type="match status" value="1"/>
</dbReference>
<dbReference type="STRING" id="1416806.CAL12_27710"/>
<dbReference type="CDD" id="cd01297">
    <property type="entry name" value="D-aminoacylase"/>
    <property type="match status" value="1"/>
</dbReference>
<dbReference type="InterPro" id="IPR050378">
    <property type="entry name" value="Metallo-dep_Hydrolases_sf"/>
</dbReference>
<dbReference type="PANTHER" id="PTHR11647">
    <property type="entry name" value="HYDRANTOINASE/DIHYDROPYRIMIDINASE FAMILY MEMBER"/>
    <property type="match status" value="1"/>
</dbReference>
<dbReference type="RefSeq" id="WP_086067542.1">
    <property type="nucleotide sequence ID" value="NZ_CP021108.1"/>
</dbReference>
<keyword evidence="3" id="KW-1185">Reference proteome</keyword>